<dbReference type="KEGG" id="egm:AYC65_14185"/>
<sequence>MKKNDQTTLEHCLKVYVRPELEVIFVEMECGIAANSAAVIPSTVETEIQTDWEGQDDTTIIAPF</sequence>
<name>A0A7T7ZYX1_9FLAO</name>
<reference evidence="1 2" key="1">
    <citation type="submission" date="2020-12" db="EMBL/GenBank/DDBJ databases">
        <title>FDA dAtabase for Regulatory Grade micrObial Sequences (FDA-ARGOS): Supporting development and validation of Infectious Disease Dx tests.</title>
        <authorList>
            <person name="Kerrigan L."/>
            <person name="Long C."/>
            <person name="Tallon L."/>
            <person name="Sadzewicz L."/>
            <person name="Zhao X."/>
            <person name="Boylan J."/>
            <person name="Ott S."/>
            <person name="Bowen H."/>
            <person name="Vavikolanu K."/>
            <person name="Mehta A."/>
            <person name="Aluvathingal J."/>
            <person name="Nadendla S."/>
            <person name="Yan Y."/>
            <person name="Sichtig H."/>
        </authorList>
    </citation>
    <scope>NUCLEOTIDE SEQUENCE [LARGE SCALE GENOMIC DNA]</scope>
    <source>
        <strain evidence="1 2">FDAARGOS_1031</strain>
    </source>
</reference>
<dbReference type="Proteomes" id="UP000595426">
    <property type="component" value="Chromosome"/>
</dbReference>
<dbReference type="GeneID" id="93134064"/>
<proteinExistence type="predicted"/>
<dbReference type="OrthoDB" id="1453648at2"/>
<evidence type="ECO:0000313" key="2">
    <source>
        <dbReference type="Proteomes" id="UP000595426"/>
    </source>
</evidence>
<keyword evidence="2" id="KW-1185">Reference proteome</keyword>
<dbReference type="AlphaFoldDB" id="A0A7T7ZYX1"/>
<evidence type="ECO:0000313" key="1">
    <source>
        <dbReference type="EMBL" id="QQN59788.1"/>
    </source>
</evidence>
<gene>
    <name evidence="1" type="ORF">I6H88_04175</name>
</gene>
<dbReference type="EMBL" id="CP067018">
    <property type="protein sequence ID" value="QQN59788.1"/>
    <property type="molecule type" value="Genomic_DNA"/>
</dbReference>
<organism evidence="1 2">
    <name type="scientific">Elizabethkingia bruuniana</name>
    <dbReference type="NCBI Taxonomy" id="1756149"/>
    <lineage>
        <taxon>Bacteria</taxon>
        <taxon>Pseudomonadati</taxon>
        <taxon>Bacteroidota</taxon>
        <taxon>Flavobacteriia</taxon>
        <taxon>Flavobacteriales</taxon>
        <taxon>Weeksellaceae</taxon>
        <taxon>Elizabethkingia</taxon>
    </lineage>
</organism>
<protein>
    <submittedName>
        <fullName evidence="1">Uncharacterized protein</fullName>
    </submittedName>
</protein>
<dbReference type="RefSeq" id="WP_034870588.1">
    <property type="nucleotide sequence ID" value="NZ_CBCSDR010000006.1"/>
</dbReference>
<accession>A0A7T7ZYX1</accession>